<reference evidence="5 6" key="1">
    <citation type="submission" date="2021-10" db="EMBL/GenBank/DDBJ databases">
        <title>Anaerobic single-cell dispensing facilitates the cultivation of human gut bacteria.</title>
        <authorList>
            <person name="Afrizal A."/>
        </authorList>
    </citation>
    <scope>NUCLEOTIDE SEQUENCE [LARGE SCALE GENOMIC DNA]</scope>
    <source>
        <strain evidence="5 6">CLA-AA-H224</strain>
    </source>
</reference>
<evidence type="ECO:0000256" key="2">
    <source>
        <dbReference type="ARBA" id="ARBA00023125"/>
    </source>
</evidence>
<dbReference type="GO" id="GO:0043565">
    <property type="term" value="F:sequence-specific DNA binding"/>
    <property type="evidence" value="ECO:0007669"/>
    <property type="project" value="InterPro"/>
</dbReference>
<accession>A0AAE3E546</accession>
<proteinExistence type="predicted"/>
<keyword evidence="3" id="KW-0804">Transcription</keyword>
<gene>
    <name evidence="5" type="ORF">LKD48_10060</name>
</gene>
<dbReference type="InterPro" id="IPR037923">
    <property type="entry name" value="HTH-like"/>
</dbReference>
<dbReference type="AlphaFoldDB" id="A0AAE3E546"/>
<dbReference type="GO" id="GO:0003700">
    <property type="term" value="F:DNA-binding transcription factor activity"/>
    <property type="evidence" value="ECO:0007669"/>
    <property type="project" value="InterPro"/>
</dbReference>
<evidence type="ECO:0000256" key="3">
    <source>
        <dbReference type="ARBA" id="ARBA00023163"/>
    </source>
</evidence>
<dbReference type="InterPro" id="IPR020449">
    <property type="entry name" value="Tscrpt_reg_AraC-type_HTH"/>
</dbReference>
<dbReference type="Gene3D" id="1.10.10.60">
    <property type="entry name" value="Homeodomain-like"/>
    <property type="match status" value="2"/>
</dbReference>
<dbReference type="SMART" id="SM00342">
    <property type="entry name" value="HTH_ARAC"/>
    <property type="match status" value="1"/>
</dbReference>
<comment type="caution">
    <text evidence="5">The sequence shown here is derived from an EMBL/GenBank/DDBJ whole genome shotgun (WGS) entry which is preliminary data.</text>
</comment>
<keyword evidence="1" id="KW-0805">Transcription regulation</keyword>
<dbReference type="SUPFAM" id="SSF46689">
    <property type="entry name" value="Homeodomain-like"/>
    <property type="match status" value="1"/>
</dbReference>
<sequence length="281" mass="32192">MYSCDILFPAHHQITIIKNPSAAEGRHNHTFFELNCIKTGRCLVELGGHSFFLPAGSFAFLPPDTAHLVHPNQDCIWYQLLIAPDVLEQLLSFDNNIFCEFFLQSVFAKESTDCLISHTDSAEPDTWVLLDAMTQECQKADLYSEKMLFHLLLTLFYKLMRNGEMTILGSHDFSKKTHMAVIARYLLQNYTCASLAGLADQLNYSLSYCSHFVLENTGFTFKQLQKKIRMQKAVSYLLYADTPVNLIAEQLGYSCSENFMKVFKQEYGLTPTQYRARMKPQ</sequence>
<evidence type="ECO:0000259" key="4">
    <source>
        <dbReference type="PROSITE" id="PS01124"/>
    </source>
</evidence>
<dbReference type="RefSeq" id="WP_308731940.1">
    <property type="nucleotide sequence ID" value="NZ_JAJEQN010000024.1"/>
</dbReference>
<feature type="domain" description="HTH araC/xylS-type" evidence="4">
    <location>
        <begin position="176"/>
        <end position="277"/>
    </location>
</feature>
<dbReference type="PRINTS" id="PR00032">
    <property type="entry name" value="HTHARAC"/>
</dbReference>
<keyword evidence="2" id="KW-0238">DNA-binding</keyword>
<dbReference type="Gene3D" id="2.60.120.10">
    <property type="entry name" value="Jelly Rolls"/>
    <property type="match status" value="1"/>
</dbReference>
<dbReference type="InterPro" id="IPR009057">
    <property type="entry name" value="Homeodomain-like_sf"/>
</dbReference>
<organism evidence="5 6">
    <name type="scientific">Anthropogastromicrobium aceti</name>
    <dbReference type="NCBI Taxonomy" id="2981768"/>
    <lineage>
        <taxon>Bacteria</taxon>
        <taxon>Bacillati</taxon>
        <taxon>Bacillota</taxon>
        <taxon>Clostridia</taxon>
        <taxon>Lachnospirales</taxon>
        <taxon>Lachnospiraceae</taxon>
        <taxon>Anthropogastromicrobium</taxon>
    </lineage>
</organism>
<dbReference type="InterPro" id="IPR003313">
    <property type="entry name" value="AraC-bd"/>
</dbReference>
<dbReference type="InterPro" id="IPR014710">
    <property type="entry name" value="RmlC-like_jellyroll"/>
</dbReference>
<evidence type="ECO:0000313" key="5">
    <source>
        <dbReference type="EMBL" id="MCC2221974.1"/>
    </source>
</evidence>
<dbReference type="PANTHER" id="PTHR43280:SF34">
    <property type="entry name" value="ARAC-FAMILY TRANSCRIPTIONAL REGULATOR"/>
    <property type="match status" value="1"/>
</dbReference>
<keyword evidence="6" id="KW-1185">Reference proteome</keyword>
<dbReference type="SUPFAM" id="SSF51215">
    <property type="entry name" value="Regulatory protein AraC"/>
    <property type="match status" value="1"/>
</dbReference>
<dbReference type="EMBL" id="JAJEQN010000024">
    <property type="protein sequence ID" value="MCC2221974.1"/>
    <property type="molecule type" value="Genomic_DNA"/>
</dbReference>
<dbReference type="Pfam" id="PF12833">
    <property type="entry name" value="HTH_18"/>
    <property type="match status" value="1"/>
</dbReference>
<dbReference type="Proteomes" id="UP001198200">
    <property type="component" value="Unassembled WGS sequence"/>
</dbReference>
<evidence type="ECO:0000256" key="1">
    <source>
        <dbReference type="ARBA" id="ARBA00023015"/>
    </source>
</evidence>
<evidence type="ECO:0000313" key="6">
    <source>
        <dbReference type="Proteomes" id="UP001198200"/>
    </source>
</evidence>
<name>A0AAE3E546_9FIRM</name>
<dbReference type="Pfam" id="PF02311">
    <property type="entry name" value="AraC_binding"/>
    <property type="match status" value="1"/>
</dbReference>
<dbReference type="PANTHER" id="PTHR43280">
    <property type="entry name" value="ARAC-FAMILY TRANSCRIPTIONAL REGULATOR"/>
    <property type="match status" value="1"/>
</dbReference>
<dbReference type="InterPro" id="IPR018060">
    <property type="entry name" value="HTH_AraC"/>
</dbReference>
<dbReference type="PROSITE" id="PS01124">
    <property type="entry name" value="HTH_ARAC_FAMILY_2"/>
    <property type="match status" value="1"/>
</dbReference>
<protein>
    <submittedName>
        <fullName evidence="5">AraC family transcriptional regulator</fullName>
    </submittedName>
</protein>